<evidence type="ECO:0000313" key="2">
    <source>
        <dbReference type="Proteomes" id="UP000669239"/>
    </source>
</evidence>
<name>A0ABX2HFD2_9FIRM</name>
<proteinExistence type="predicted"/>
<accession>A0ABX2HFD2</accession>
<gene>
    <name evidence="1" type="ORF">G5B36_02695</name>
</gene>
<keyword evidence="2" id="KW-1185">Reference proteome</keyword>
<dbReference type="Pfam" id="PF07397">
    <property type="entry name" value="DUF1502"/>
    <property type="match status" value="1"/>
</dbReference>
<reference evidence="1 2" key="1">
    <citation type="journal article" date="2020" name="Cell Host Microbe">
        <title>Functional and Genomic Variation between Human-Derived Isolates of Lachnospiraceae Reveals Inter- and Intra-Species Diversity.</title>
        <authorList>
            <person name="Sorbara M.T."/>
            <person name="Littmann E.R."/>
            <person name="Fontana E."/>
            <person name="Moody T.U."/>
            <person name="Kohout C.E."/>
            <person name="Gjonbalaj M."/>
            <person name="Eaton V."/>
            <person name="Seok R."/>
            <person name="Leiner I.M."/>
            <person name="Pamer E.G."/>
        </authorList>
    </citation>
    <scope>NUCLEOTIDE SEQUENCE [LARGE SCALE GENOMIC DNA]</scope>
    <source>
        <strain evidence="1 2">MSK.1.17</strain>
    </source>
</reference>
<organism evidence="1 2">
    <name type="scientific">Enterocloster aldenensis</name>
    <dbReference type="NCBI Taxonomy" id="358742"/>
    <lineage>
        <taxon>Bacteria</taxon>
        <taxon>Bacillati</taxon>
        <taxon>Bacillota</taxon>
        <taxon>Clostridia</taxon>
        <taxon>Lachnospirales</taxon>
        <taxon>Lachnospiraceae</taxon>
        <taxon>Enterocloster</taxon>
    </lineage>
</organism>
<dbReference type="EMBL" id="JAAITT010000003">
    <property type="protein sequence ID" value="NSJ47608.1"/>
    <property type="molecule type" value="Genomic_DNA"/>
</dbReference>
<comment type="caution">
    <text evidence="1">The sequence shown here is derived from an EMBL/GenBank/DDBJ whole genome shotgun (WGS) entry which is preliminary data.</text>
</comment>
<sequence length="146" mass="15858">MDRKQREESGRSGVLWGWGGVRGGDTYPWRGGHLPRAQRITPRGEGIPIRGARISIRGEGIPIRGAGIPIRSAGIPAWGAGIPHQDVEISRYIKVTCLSDCGKPGVTYVQAGVCQARGLVLIHHGQLTWMNLNALGSDTKTNRKWT</sequence>
<protein>
    <submittedName>
        <fullName evidence="1">Uncharacterized protein</fullName>
    </submittedName>
</protein>
<dbReference type="Proteomes" id="UP000669239">
    <property type="component" value="Unassembled WGS sequence"/>
</dbReference>
<evidence type="ECO:0000313" key="1">
    <source>
        <dbReference type="EMBL" id="NSJ47608.1"/>
    </source>
</evidence>
<dbReference type="InterPro" id="IPR010871">
    <property type="entry name" value="DUF1502"/>
</dbReference>